<keyword evidence="2" id="KW-0812">Transmembrane</keyword>
<name>A0A1J4N5I3_9ACTN</name>
<keyword evidence="4" id="KW-1185">Reference proteome</keyword>
<gene>
    <name evidence="3" type="ORF">UG56_011215</name>
</gene>
<feature type="region of interest" description="Disordered" evidence="1">
    <location>
        <begin position="47"/>
        <end position="78"/>
    </location>
</feature>
<evidence type="ECO:0000313" key="3">
    <source>
        <dbReference type="EMBL" id="OIJ26795.1"/>
    </source>
</evidence>
<organism evidence="3 4">
    <name type="scientific">Nocardioides luteus</name>
    <dbReference type="NCBI Taxonomy" id="1844"/>
    <lineage>
        <taxon>Bacteria</taxon>
        <taxon>Bacillati</taxon>
        <taxon>Actinomycetota</taxon>
        <taxon>Actinomycetes</taxon>
        <taxon>Propionibacteriales</taxon>
        <taxon>Nocardioidaceae</taxon>
        <taxon>Nocardioides</taxon>
    </lineage>
</organism>
<keyword evidence="2" id="KW-0472">Membrane</keyword>
<dbReference type="AlphaFoldDB" id="A0A1J4N5I3"/>
<proteinExistence type="predicted"/>
<dbReference type="EMBL" id="JZDQ02000013">
    <property type="protein sequence ID" value="OIJ26795.1"/>
    <property type="molecule type" value="Genomic_DNA"/>
</dbReference>
<dbReference type="STRING" id="1844.UG56_011215"/>
<feature type="transmembrane region" description="Helical" evidence="2">
    <location>
        <begin position="6"/>
        <end position="25"/>
    </location>
</feature>
<evidence type="ECO:0000313" key="4">
    <source>
        <dbReference type="Proteomes" id="UP000033772"/>
    </source>
</evidence>
<dbReference type="OrthoDB" id="3785987at2"/>
<evidence type="ECO:0000256" key="1">
    <source>
        <dbReference type="SAM" id="MobiDB-lite"/>
    </source>
</evidence>
<comment type="caution">
    <text evidence="3">The sequence shown here is derived from an EMBL/GenBank/DDBJ whole genome shotgun (WGS) entry which is preliminary data.</text>
</comment>
<sequence length="78" mass="8787">MDILLWLVPSAVITVLAMGWVAFLGREGREQDREEVVRRLGVALSKEKTRERSRRYAAPQPPPDRSTGVAVRVNRDAS</sequence>
<accession>A0A1J4N5I3</accession>
<protein>
    <submittedName>
        <fullName evidence="3">Uncharacterized protein</fullName>
    </submittedName>
</protein>
<evidence type="ECO:0000256" key="2">
    <source>
        <dbReference type="SAM" id="Phobius"/>
    </source>
</evidence>
<dbReference type="Proteomes" id="UP000033772">
    <property type="component" value="Unassembled WGS sequence"/>
</dbReference>
<dbReference type="RefSeq" id="WP_045551649.1">
    <property type="nucleotide sequence ID" value="NZ_JZDQ02000013.1"/>
</dbReference>
<reference evidence="3" key="1">
    <citation type="submission" date="2016-10" db="EMBL/GenBank/DDBJ databases">
        <title>Draft Genome Sequence of Nocardioides luteus Strain BAFB, an Alkane-Degrading Bacterium Isolated from JP-7 Polluted Soil.</title>
        <authorList>
            <person name="Brown L."/>
            <person name="Ruiz O.N."/>
            <person name="Gunasekera T."/>
        </authorList>
    </citation>
    <scope>NUCLEOTIDE SEQUENCE [LARGE SCALE GENOMIC DNA]</scope>
    <source>
        <strain evidence="3">BAFB</strain>
    </source>
</reference>
<keyword evidence="2" id="KW-1133">Transmembrane helix</keyword>